<dbReference type="InterPro" id="IPR001876">
    <property type="entry name" value="Znf_RanBP2"/>
</dbReference>
<dbReference type="PROSITE" id="PS01358">
    <property type="entry name" value="ZF_RANBP2_1"/>
    <property type="match status" value="1"/>
</dbReference>
<dbReference type="EMBL" id="LXWW01000109">
    <property type="protein sequence ID" value="OAO15912.1"/>
    <property type="molecule type" value="Genomic_DNA"/>
</dbReference>
<reference evidence="6 7" key="1">
    <citation type="submission" date="2016-05" db="EMBL/GenBank/DDBJ databases">
        <title>Nuclear genome of Blastocystis sp. subtype 1 NandII.</title>
        <authorList>
            <person name="Gentekaki E."/>
            <person name="Curtis B."/>
            <person name="Stairs C."/>
            <person name="Eme L."/>
            <person name="Herman E."/>
            <person name="Klimes V."/>
            <person name="Arias M.C."/>
            <person name="Elias M."/>
            <person name="Hilliou F."/>
            <person name="Klute M."/>
            <person name="Malik S.-B."/>
            <person name="Pightling A."/>
            <person name="Rachubinski R."/>
            <person name="Salas D."/>
            <person name="Schlacht A."/>
            <person name="Suga H."/>
            <person name="Archibald J."/>
            <person name="Ball S.G."/>
            <person name="Clark G."/>
            <person name="Dacks J."/>
            <person name="Van Der Giezen M."/>
            <person name="Tsaousis A."/>
            <person name="Roger A."/>
        </authorList>
    </citation>
    <scope>NUCLEOTIDE SEQUENCE [LARGE SCALE GENOMIC DNA]</scope>
    <source>
        <strain evidence="7">ATCC 50177 / NandII</strain>
    </source>
</reference>
<keyword evidence="3" id="KW-0862">Zinc</keyword>
<gene>
    <name evidence="6" type="ORF">AV274_2366</name>
</gene>
<keyword evidence="2" id="KW-0863">Zinc-finger</keyword>
<feature type="region of interest" description="Disordered" evidence="4">
    <location>
        <begin position="703"/>
        <end position="725"/>
    </location>
</feature>
<dbReference type="OrthoDB" id="10650304at2759"/>
<keyword evidence="1" id="KW-0479">Metal-binding</keyword>
<dbReference type="PROSITE" id="PS51180">
    <property type="entry name" value="BRO1"/>
    <property type="match status" value="1"/>
</dbReference>
<evidence type="ECO:0000256" key="3">
    <source>
        <dbReference type="ARBA" id="ARBA00022833"/>
    </source>
</evidence>
<organism evidence="6 7">
    <name type="scientific">Blastocystis sp. subtype 1 (strain ATCC 50177 / NandII)</name>
    <dbReference type="NCBI Taxonomy" id="478820"/>
    <lineage>
        <taxon>Eukaryota</taxon>
        <taxon>Sar</taxon>
        <taxon>Stramenopiles</taxon>
        <taxon>Bigyra</taxon>
        <taxon>Opalozoa</taxon>
        <taxon>Opalinata</taxon>
        <taxon>Blastocystidae</taxon>
        <taxon>Blastocystis</taxon>
    </lineage>
</organism>
<sequence length="759" mass="84352">MDWRLKQSSYYDISLPLKLYAQTVCKDESLQSITATLDDISRLRAAVLSVKSCTESNTKLYLEYYEYVEQLCYAFPSGSPALGRILTWTDITGTSTTSSSDLNVERASILMNLALTYSFLAEDALHKLTKDMSMTTILTMGRKAYSILLYMEGFVVPLLGASGQTWDLTPKGVHAVTLYFKARYCKYLACEAQLAGNTLLAAQYSHKESDLYGECASFMNAANASLSSFISHCYFLQSFCLLSSYEKVVSSLLQQESLSEEELQLLPALVAILRNSVPNLASFPSYAIVSWKKCVDLLRAKISELTSTAALLGLSVIVPDFRHSKKPVDFNKALLPVASCEPPIPLPFTFVRQNGPLFDALLSPQTLLVIRSLQKEVARSCQQAAMECKKELGDMNAAITSRDVESVLNVMSDGQARVADSISHYDVLLSSGQLTQLRQTVARMMQMNASCTAMIEQFRADVLKELAEEKQAAAMYPDMQVEEAYLNRLVEWMQPSLQFLKSQVATLSLCENQLSMMDLTCSSVQQKRALLQTVGRDLAAANQPALKLLQKRLSGAQDALLQAKSRASRLVSRVEKMATDELQVRLVVQNAKRLGGAEEVQGILLAQVQRSKQEAERGLEELRRQFGSVCEMCDAAEKEMEKDAEYAQRRELVEDISSIDRIYASCTSVTSSDRKELESIASSLTVMQKDFFDFGKRMQEMRQARKRDSCSHPVSPVSSGGLERADSQPVHVKGWTCSVCGIVNDNSKVICDGCFQRHI</sequence>
<name>A0A196SIB0_BLAHN</name>
<evidence type="ECO:0000313" key="7">
    <source>
        <dbReference type="Proteomes" id="UP000078348"/>
    </source>
</evidence>
<evidence type="ECO:0000259" key="5">
    <source>
        <dbReference type="PROSITE" id="PS51180"/>
    </source>
</evidence>
<dbReference type="Gene3D" id="1.25.40.280">
    <property type="entry name" value="alix/aip1 like domains"/>
    <property type="match status" value="1"/>
</dbReference>
<comment type="caution">
    <text evidence="6">The sequence shown here is derived from an EMBL/GenBank/DDBJ whole genome shotgun (WGS) entry which is preliminary data.</text>
</comment>
<dbReference type="Pfam" id="PF03097">
    <property type="entry name" value="BRO1"/>
    <property type="match status" value="1"/>
</dbReference>
<evidence type="ECO:0000313" key="6">
    <source>
        <dbReference type="EMBL" id="OAO15912.1"/>
    </source>
</evidence>
<evidence type="ECO:0000256" key="1">
    <source>
        <dbReference type="ARBA" id="ARBA00022723"/>
    </source>
</evidence>
<feature type="domain" description="BRO1" evidence="5">
    <location>
        <begin position="1"/>
        <end position="337"/>
    </location>
</feature>
<keyword evidence="7" id="KW-1185">Reference proteome</keyword>
<protein>
    <recommendedName>
        <fullName evidence="5">BRO1 domain-containing protein</fullName>
    </recommendedName>
</protein>
<dbReference type="GO" id="GO:0008270">
    <property type="term" value="F:zinc ion binding"/>
    <property type="evidence" value="ECO:0007669"/>
    <property type="project" value="UniProtKB-KW"/>
</dbReference>
<dbReference type="InterPro" id="IPR004328">
    <property type="entry name" value="BRO1_dom"/>
</dbReference>
<dbReference type="Proteomes" id="UP000078348">
    <property type="component" value="Unassembled WGS sequence"/>
</dbReference>
<dbReference type="SMART" id="SM01041">
    <property type="entry name" value="BRO1"/>
    <property type="match status" value="1"/>
</dbReference>
<evidence type="ECO:0000256" key="2">
    <source>
        <dbReference type="ARBA" id="ARBA00022771"/>
    </source>
</evidence>
<dbReference type="InterPro" id="IPR038499">
    <property type="entry name" value="BRO1_sf"/>
</dbReference>
<evidence type="ECO:0000256" key="4">
    <source>
        <dbReference type="SAM" id="MobiDB-lite"/>
    </source>
</evidence>
<accession>A0A196SIB0</accession>
<proteinExistence type="predicted"/>
<dbReference type="AlphaFoldDB" id="A0A196SIB0"/>